<sequence>MATALQNLQEPTTLPRAQPAKVAPSRITELVIPSSEHQAVLLPMMRYLGDTNAHQWLTLISQSNQQQQPLKAHGVNPHTLRVIQAQSTHDVLWMTWEALSNGTSHTVIAELGPQPQDVLKELERAAAEGNCRLILVRCRSN</sequence>
<evidence type="ECO:0000256" key="1">
    <source>
        <dbReference type="SAM" id="MobiDB-lite"/>
    </source>
</evidence>
<evidence type="ECO:0000313" key="3">
    <source>
        <dbReference type="Proteomes" id="UP000559987"/>
    </source>
</evidence>
<dbReference type="Gene3D" id="3.40.50.300">
    <property type="entry name" value="P-loop containing nucleotide triphosphate hydrolases"/>
    <property type="match status" value="1"/>
</dbReference>
<dbReference type="SUPFAM" id="SSF52540">
    <property type="entry name" value="P-loop containing nucleoside triphosphate hydrolases"/>
    <property type="match status" value="1"/>
</dbReference>
<proteinExistence type="predicted"/>
<feature type="compositionally biased region" description="Polar residues" evidence="1">
    <location>
        <begin position="1"/>
        <end position="12"/>
    </location>
</feature>
<feature type="region of interest" description="Disordered" evidence="1">
    <location>
        <begin position="1"/>
        <end position="21"/>
    </location>
</feature>
<protein>
    <submittedName>
        <fullName evidence="2">Cell division inhibitor SulA</fullName>
    </submittedName>
</protein>
<evidence type="ECO:0000313" key="2">
    <source>
        <dbReference type="EMBL" id="MBB3168520.1"/>
    </source>
</evidence>
<name>A0A839UPS9_9GAMM</name>
<dbReference type="EMBL" id="JACHXZ010000002">
    <property type="protein sequence ID" value="MBB3168520.1"/>
    <property type="molecule type" value="Genomic_DNA"/>
</dbReference>
<dbReference type="AlphaFoldDB" id="A0A839UPS9"/>
<dbReference type="InterPro" id="IPR027417">
    <property type="entry name" value="P-loop_NTPase"/>
</dbReference>
<dbReference type="RefSeq" id="WP_183909996.1">
    <property type="nucleotide sequence ID" value="NZ_JACHXZ010000002.1"/>
</dbReference>
<accession>A0A839UPS9</accession>
<dbReference type="Proteomes" id="UP000559987">
    <property type="component" value="Unassembled WGS sequence"/>
</dbReference>
<keyword evidence="3" id="KW-1185">Reference proteome</keyword>
<gene>
    <name evidence="2" type="ORF">FHS30_001704</name>
</gene>
<organism evidence="2 3">
    <name type="scientific">Simiduia aestuariiviva</name>
    <dbReference type="NCBI Taxonomy" id="1510459"/>
    <lineage>
        <taxon>Bacteria</taxon>
        <taxon>Pseudomonadati</taxon>
        <taxon>Pseudomonadota</taxon>
        <taxon>Gammaproteobacteria</taxon>
        <taxon>Cellvibrionales</taxon>
        <taxon>Cellvibrionaceae</taxon>
        <taxon>Simiduia</taxon>
    </lineage>
</organism>
<comment type="caution">
    <text evidence="2">The sequence shown here is derived from an EMBL/GenBank/DDBJ whole genome shotgun (WGS) entry which is preliminary data.</text>
</comment>
<reference evidence="2 3" key="1">
    <citation type="submission" date="2020-08" db="EMBL/GenBank/DDBJ databases">
        <title>Genomic Encyclopedia of Type Strains, Phase III (KMG-III): the genomes of soil and plant-associated and newly described type strains.</title>
        <authorList>
            <person name="Whitman W."/>
        </authorList>
    </citation>
    <scope>NUCLEOTIDE SEQUENCE [LARGE SCALE GENOMIC DNA]</scope>
    <source>
        <strain evidence="2 3">CECT 8571</strain>
    </source>
</reference>